<feature type="domain" description="Epoxide hydrolase N-terminal" evidence="4">
    <location>
        <begin position="17"/>
        <end position="125"/>
    </location>
</feature>
<dbReference type="PIRSF" id="PIRSF001112">
    <property type="entry name" value="Epoxide_hydrolase"/>
    <property type="match status" value="1"/>
</dbReference>
<dbReference type="SUPFAM" id="SSF53474">
    <property type="entry name" value="alpha/beta-Hydrolases"/>
    <property type="match status" value="1"/>
</dbReference>
<dbReference type="RefSeq" id="XP_025497516.1">
    <property type="nucleotide sequence ID" value="XM_025630991.1"/>
</dbReference>
<feature type="active site" description="Nucleophile" evidence="3">
    <location>
        <position position="205"/>
    </location>
</feature>
<dbReference type="InterPro" id="IPR000639">
    <property type="entry name" value="Epox_hydrolase-like"/>
</dbReference>
<dbReference type="PANTHER" id="PTHR21661">
    <property type="entry name" value="EPOXIDE HYDROLASE 1-RELATED"/>
    <property type="match status" value="1"/>
</dbReference>
<reference evidence="5 6" key="1">
    <citation type="submission" date="2016-12" db="EMBL/GenBank/DDBJ databases">
        <title>The genomes of Aspergillus section Nigri reveals drivers in fungal speciation.</title>
        <authorList>
            <consortium name="DOE Joint Genome Institute"/>
            <person name="Vesth T.C."/>
            <person name="Nybo J."/>
            <person name="Theobald S."/>
            <person name="Brandl J."/>
            <person name="Frisvad J.C."/>
            <person name="Nielsen K.F."/>
            <person name="Lyhne E.K."/>
            <person name="Kogle M.E."/>
            <person name="Kuo A."/>
            <person name="Riley R."/>
            <person name="Clum A."/>
            <person name="Nolan M."/>
            <person name="Lipzen A."/>
            <person name="Salamov A."/>
            <person name="Henrissat B."/>
            <person name="Wiebenga A."/>
            <person name="De Vries R.P."/>
            <person name="Grigoriev I.V."/>
            <person name="Mortensen U.H."/>
            <person name="Andersen M.R."/>
            <person name="Baker S.E."/>
        </authorList>
    </citation>
    <scope>NUCLEOTIDE SEQUENCE [LARGE SCALE GENOMIC DNA]</scope>
    <source>
        <strain evidence="5 6">CBS 121591</strain>
    </source>
</reference>
<dbReference type="Gene3D" id="3.40.50.1820">
    <property type="entry name" value="alpha/beta hydrolase"/>
    <property type="match status" value="1"/>
</dbReference>
<evidence type="ECO:0000256" key="2">
    <source>
        <dbReference type="ARBA" id="ARBA00022801"/>
    </source>
</evidence>
<organism evidence="5 6">
    <name type="scientific">Aspergillus uvarum CBS 121591</name>
    <dbReference type="NCBI Taxonomy" id="1448315"/>
    <lineage>
        <taxon>Eukaryota</taxon>
        <taxon>Fungi</taxon>
        <taxon>Dikarya</taxon>
        <taxon>Ascomycota</taxon>
        <taxon>Pezizomycotina</taxon>
        <taxon>Eurotiomycetes</taxon>
        <taxon>Eurotiomycetidae</taxon>
        <taxon>Eurotiales</taxon>
        <taxon>Aspergillaceae</taxon>
        <taxon>Aspergillus</taxon>
        <taxon>Aspergillus subgen. Circumdati</taxon>
    </lineage>
</organism>
<dbReference type="InterPro" id="IPR029058">
    <property type="entry name" value="AB_hydrolase_fold"/>
</dbReference>
<dbReference type="Proteomes" id="UP000248340">
    <property type="component" value="Unassembled WGS sequence"/>
</dbReference>
<keyword evidence="2 5" id="KW-0378">Hydrolase</keyword>
<keyword evidence="6" id="KW-1185">Reference proteome</keyword>
<proteinExistence type="inferred from homology"/>
<dbReference type="GO" id="GO:0097176">
    <property type="term" value="P:epoxide metabolic process"/>
    <property type="evidence" value="ECO:0007669"/>
    <property type="project" value="TreeGrafter"/>
</dbReference>
<dbReference type="GO" id="GO:0004301">
    <property type="term" value="F:epoxide hydrolase activity"/>
    <property type="evidence" value="ECO:0007669"/>
    <property type="project" value="TreeGrafter"/>
</dbReference>
<dbReference type="Pfam" id="PF06441">
    <property type="entry name" value="EHN"/>
    <property type="match status" value="1"/>
</dbReference>
<dbReference type="VEuPathDB" id="FungiDB:BO82DRAFT_271562"/>
<dbReference type="STRING" id="1448315.A0A319CPD9"/>
<gene>
    <name evidence="5" type="ORF">BO82DRAFT_271562</name>
</gene>
<accession>A0A319CPD9</accession>
<evidence type="ECO:0000259" key="4">
    <source>
        <dbReference type="Pfam" id="PF06441"/>
    </source>
</evidence>
<dbReference type="PANTHER" id="PTHR21661:SF39">
    <property type="entry name" value="HYDROLASE, PUTATIVE (AFU_ORTHOLOGUE AFUA_3G08960)-RELATED"/>
    <property type="match status" value="1"/>
</dbReference>
<name>A0A319CPD9_9EURO</name>
<evidence type="ECO:0000313" key="6">
    <source>
        <dbReference type="Proteomes" id="UP000248340"/>
    </source>
</evidence>
<evidence type="ECO:0000313" key="5">
    <source>
        <dbReference type="EMBL" id="PYH87316.1"/>
    </source>
</evidence>
<dbReference type="InterPro" id="IPR010497">
    <property type="entry name" value="Epoxide_hydro_N"/>
</dbReference>
<dbReference type="AlphaFoldDB" id="A0A319CPD9"/>
<dbReference type="InterPro" id="IPR016292">
    <property type="entry name" value="Epoxide_hydrolase"/>
</dbReference>
<comment type="similarity">
    <text evidence="1">Belongs to the peptidase S33 family.</text>
</comment>
<dbReference type="PRINTS" id="PR00412">
    <property type="entry name" value="EPOXHYDRLASE"/>
</dbReference>
<evidence type="ECO:0000256" key="1">
    <source>
        <dbReference type="ARBA" id="ARBA00010088"/>
    </source>
</evidence>
<dbReference type="EMBL" id="KZ821674">
    <property type="protein sequence ID" value="PYH87316.1"/>
    <property type="molecule type" value="Genomic_DNA"/>
</dbReference>
<dbReference type="OrthoDB" id="7130006at2759"/>
<evidence type="ECO:0000256" key="3">
    <source>
        <dbReference type="PIRSR" id="PIRSR001112-1"/>
    </source>
</evidence>
<sequence length="402" mass="45863">MSASFNFVPSAVSHKLEPFTLCVPETDLAHFCSLLTLSEVGPVTWENSNKDRQFGISREWIVSARDYWLKQFDWRKNEDYINSFPNFKLNLQDERCGNFTVHFAALFSKHPDATPIVFLHGWPGKHFLSPAFWSFLEFLPVLSLLQERFSQDSLPYHIIVPSLPGYGLSSKYTADNFTLGDASRLINNLMIELGFVDGYVVQGGDIGGVISMMLASTYEECKACHVNLIFPSPVRSEDRVLTDSETAFLREAAEFQRSGFAYAMEHVTRPATIRIVLSSSPIALLAWVGEKFLEWTDEEPTIEAILRMVTFYWFTSTLPHSLYAYRELLSNERPPLRYFSGKPFGYSRFPLEPCSTPESLAKEVANLTWFREHDKGGHFGAFEQPGLFLEDIIDFVNHVTQK</sequence>
<feature type="active site" description="Proton acceptor" evidence="3">
    <location>
        <position position="378"/>
    </location>
</feature>
<dbReference type="GeneID" id="37133732"/>
<feature type="active site" description="Proton donor" evidence="3">
    <location>
        <position position="325"/>
    </location>
</feature>
<protein>
    <submittedName>
        <fullName evidence="5">Alpha/beta-hydrolase</fullName>
    </submittedName>
</protein>